<dbReference type="FunFam" id="3.40.50.10440:FF:000001">
    <property type="entry name" value="Dihydroxyacetone kinase, DhaK subunit"/>
    <property type="match status" value="1"/>
</dbReference>
<dbReference type="AlphaFoldDB" id="A0A099IAE2"/>
<evidence type="ECO:0000313" key="2">
    <source>
        <dbReference type="EMBL" id="KGJ54172.1"/>
    </source>
</evidence>
<comment type="caution">
    <text evidence="2">The sequence shown here is derived from an EMBL/GenBank/DDBJ whole genome shotgun (WGS) entry which is preliminary data.</text>
</comment>
<dbReference type="Pfam" id="PF02733">
    <property type="entry name" value="Dak1"/>
    <property type="match status" value="1"/>
</dbReference>
<organism evidence="2 3">
    <name type="scientific">Clostridium innocuum</name>
    <dbReference type="NCBI Taxonomy" id="1522"/>
    <lineage>
        <taxon>Bacteria</taxon>
        <taxon>Bacillati</taxon>
        <taxon>Bacillota</taxon>
        <taxon>Clostridia</taxon>
        <taxon>Eubacteriales</taxon>
        <taxon>Clostridiaceae</taxon>
        <taxon>Clostridium</taxon>
    </lineage>
</organism>
<name>A0A099IAE2_CLOIN</name>
<dbReference type="Gene3D" id="3.30.1180.20">
    <property type="entry name" value="Dihydroxyacetone kinase, domain 2"/>
    <property type="match status" value="1"/>
</dbReference>
<proteinExistence type="predicted"/>
<dbReference type="SUPFAM" id="SSF82549">
    <property type="entry name" value="DAK1/DegV-like"/>
    <property type="match status" value="1"/>
</dbReference>
<dbReference type="Gene3D" id="3.40.50.10440">
    <property type="entry name" value="Dihydroxyacetone kinase, domain 1"/>
    <property type="match status" value="1"/>
</dbReference>
<evidence type="ECO:0000313" key="3">
    <source>
        <dbReference type="Proteomes" id="UP000030008"/>
    </source>
</evidence>
<dbReference type="GO" id="GO:0004371">
    <property type="term" value="F:glycerone kinase activity"/>
    <property type="evidence" value="ECO:0007669"/>
    <property type="project" value="InterPro"/>
</dbReference>
<accession>A0A099IAE2</accession>
<keyword evidence="2" id="KW-0808">Transferase</keyword>
<dbReference type="GO" id="GO:0019563">
    <property type="term" value="P:glycerol catabolic process"/>
    <property type="evidence" value="ECO:0007669"/>
    <property type="project" value="TreeGrafter"/>
</dbReference>
<dbReference type="InterPro" id="IPR004006">
    <property type="entry name" value="DhaK_dom"/>
</dbReference>
<dbReference type="GO" id="GO:0005829">
    <property type="term" value="C:cytosol"/>
    <property type="evidence" value="ECO:0007669"/>
    <property type="project" value="TreeGrafter"/>
</dbReference>
<dbReference type="PANTHER" id="PTHR28629">
    <property type="entry name" value="TRIOKINASE/FMN CYCLASE"/>
    <property type="match status" value="1"/>
</dbReference>
<protein>
    <submittedName>
        <fullName evidence="2">Dihydroxyacetone kinase</fullName>
    </submittedName>
</protein>
<dbReference type="Proteomes" id="UP000030008">
    <property type="component" value="Unassembled WGS sequence"/>
</dbReference>
<dbReference type="PANTHER" id="PTHR28629:SF4">
    <property type="entry name" value="TRIOKINASE_FMN CYCLASE"/>
    <property type="match status" value="1"/>
</dbReference>
<dbReference type="PROSITE" id="PS51481">
    <property type="entry name" value="DHAK"/>
    <property type="match status" value="1"/>
</dbReference>
<keyword evidence="2" id="KW-0418">Kinase</keyword>
<dbReference type="RefSeq" id="WP_044904453.1">
    <property type="nucleotide sequence ID" value="NZ_JQIF01000021.1"/>
</dbReference>
<feature type="domain" description="DhaK" evidence="1">
    <location>
        <begin position="7"/>
        <end position="328"/>
    </location>
</feature>
<gene>
    <name evidence="2" type="ORF">CIAN88_05120</name>
</gene>
<reference evidence="2 3" key="1">
    <citation type="submission" date="2014-08" db="EMBL/GenBank/DDBJ databases">
        <title>Clostridium innocuum, an unnegligible vancomycin-resistant pathogen causing extra-intestinal infections.</title>
        <authorList>
            <person name="Feng Y."/>
            <person name="Chiu C.-H."/>
        </authorList>
    </citation>
    <scope>NUCLEOTIDE SEQUENCE [LARGE SCALE GENOMIC DNA]</scope>
    <source>
        <strain evidence="2 3">AN88</strain>
    </source>
</reference>
<dbReference type="InterPro" id="IPR050861">
    <property type="entry name" value="Dihydroxyacetone_Kinase"/>
</dbReference>
<evidence type="ECO:0000259" key="1">
    <source>
        <dbReference type="PROSITE" id="PS51481"/>
    </source>
</evidence>
<dbReference type="EMBL" id="JQIF01000021">
    <property type="protein sequence ID" value="KGJ54172.1"/>
    <property type="molecule type" value="Genomic_DNA"/>
</dbReference>
<sequence>MQRLVNEKDHVVEDMLEGYVQAKSYIEYGGSEKRVVKYTEIPQGKVGLVSGGGSGHEPAFIGYIGKNMLDAVAIGEVFSSPTANAFLDAFREANQGNGVACLFGNYAGDNMNVKMAKAMAEDEGIQVRYVTANDDISSSPKETKEKRHGIAGGVYMWKIAGAAAAQGADLDEVCRIAEKTVEHTRSICIGLAPCTIPDVGHPNFTIQEGTYEFGIGHHGEPGMDIRPMTSAKEIAGEMMNAIHEDYELMEGDEVSIIVSGLGTTPLMEQYILYKEAADWLKERGIRIHHPLVGNYVTSLDMNGAAITVLKLDEELKKLLDVPAVCAAFQYI</sequence>